<dbReference type="PANTHER" id="PTHR47481">
    <property type="match status" value="1"/>
</dbReference>
<organism evidence="2">
    <name type="scientific">Fagus sylvatica</name>
    <name type="common">Beechnut</name>
    <dbReference type="NCBI Taxonomy" id="28930"/>
    <lineage>
        <taxon>Eukaryota</taxon>
        <taxon>Viridiplantae</taxon>
        <taxon>Streptophyta</taxon>
        <taxon>Embryophyta</taxon>
        <taxon>Tracheophyta</taxon>
        <taxon>Spermatophyta</taxon>
        <taxon>Magnoliopsida</taxon>
        <taxon>eudicotyledons</taxon>
        <taxon>Gunneridae</taxon>
        <taxon>Pentapetalae</taxon>
        <taxon>rosids</taxon>
        <taxon>fabids</taxon>
        <taxon>Fagales</taxon>
        <taxon>Fagaceae</taxon>
        <taxon>Fagus</taxon>
    </lineage>
</organism>
<sequence length="181" mass="19770">MAEVVGLTTSREVWIALENTFSHRSKAREIRLKDNLQLMKRGTRSVSDLGSEFSSFSTAQMALTPLPCFADLVPKAESFELFQKSLEPAVPTVAAFVASNRTSQKPNQRNTSSLNPQGRTGGHGRGRDASLVDALRVVRSAVWKAIMRINAGNGMIAMVMPLKLSLPRPSLPHAPSLEMKP</sequence>
<gene>
    <name evidence="2" type="ORF">FSB_LOCUS31049</name>
</gene>
<evidence type="ECO:0000313" key="2">
    <source>
        <dbReference type="EMBL" id="SPD03167.1"/>
    </source>
</evidence>
<protein>
    <submittedName>
        <fullName evidence="2">Uncharacterized protein</fullName>
    </submittedName>
</protein>
<accession>A0A2N9GL36</accession>
<dbReference type="EMBL" id="OIVN01002382">
    <property type="protein sequence ID" value="SPD03167.1"/>
    <property type="molecule type" value="Genomic_DNA"/>
</dbReference>
<evidence type="ECO:0000256" key="1">
    <source>
        <dbReference type="SAM" id="MobiDB-lite"/>
    </source>
</evidence>
<reference evidence="2" key="1">
    <citation type="submission" date="2018-02" db="EMBL/GenBank/DDBJ databases">
        <authorList>
            <person name="Cohen D.B."/>
            <person name="Kent A.D."/>
        </authorList>
    </citation>
    <scope>NUCLEOTIDE SEQUENCE</scope>
</reference>
<name>A0A2N9GL36_FAGSY</name>
<dbReference type="PANTHER" id="PTHR47481:SF35">
    <property type="entry name" value="ZINC FINGER, CCHC-TYPE-RELATED"/>
    <property type="match status" value="1"/>
</dbReference>
<feature type="region of interest" description="Disordered" evidence="1">
    <location>
        <begin position="99"/>
        <end position="127"/>
    </location>
</feature>
<feature type="compositionally biased region" description="Polar residues" evidence="1">
    <location>
        <begin position="99"/>
        <end position="118"/>
    </location>
</feature>
<dbReference type="AlphaFoldDB" id="A0A2N9GL36"/>
<proteinExistence type="predicted"/>